<feature type="domain" description="Outer membrane protein beta-barrel" evidence="1">
    <location>
        <begin position="20"/>
        <end position="171"/>
    </location>
</feature>
<name>A0A9X2P8C0_9BACT</name>
<reference evidence="2" key="1">
    <citation type="submission" date="2022-08" db="EMBL/GenBank/DDBJ databases">
        <authorList>
            <person name="Zhang D."/>
        </authorList>
    </citation>
    <scope>NUCLEOTIDE SEQUENCE</scope>
    <source>
        <strain evidence="2">XJ19-11</strain>
    </source>
</reference>
<dbReference type="InterPro" id="IPR011250">
    <property type="entry name" value="OMP/PagP_B-barrel"/>
</dbReference>
<dbReference type="Pfam" id="PF13568">
    <property type="entry name" value="OMP_b-brl_2"/>
    <property type="match status" value="1"/>
</dbReference>
<comment type="caution">
    <text evidence="2">The sequence shown here is derived from an EMBL/GenBank/DDBJ whole genome shotgun (WGS) entry which is preliminary data.</text>
</comment>
<keyword evidence="3" id="KW-1185">Reference proteome</keyword>
<gene>
    <name evidence="2" type="ORF">NU887_19865</name>
</gene>
<dbReference type="SUPFAM" id="SSF56925">
    <property type="entry name" value="OMPA-like"/>
    <property type="match status" value="1"/>
</dbReference>
<dbReference type="Proteomes" id="UP001142175">
    <property type="component" value="Unassembled WGS sequence"/>
</dbReference>
<protein>
    <submittedName>
        <fullName evidence="2">PorT family protein</fullName>
    </submittedName>
</protein>
<evidence type="ECO:0000313" key="2">
    <source>
        <dbReference type="EMBL" id="MCR9017302.1"/>
    </source>
</evidence>
<dbReference type="EMBL" id="JANSUY010000027">
    <property type="protein sequence ID" value="MCR9017302.1"/>
    <property type="molecule type" value="Genomic_DNA"/>
</dbReference>
<evidence type="ECO:0000259" key="1">
    <source>
        <dbReference type="Pfam" id="PF13568"/>
    </source>
</evidence>
<dbReference type="AlphaFoldDB" id="A0A9X2P8C0"/>
<sequence length="196" mass="21718">MKKLIFLISSMILSIGVYGQDFSIGPKAGISSANIHVNGDEFESGSNEFGYHLGLFVRMGGSSIFVQPEFLYTNTGGSVIKTDNGNTETTFDANFDRFDIPLMFGFKFFDFFRVQAGPIATILVDYKIEDALNVPLDLDYKTSTFGYQAGIGLDVGNLIFDLKYESSLSKISKSSPLFQTDQRQNQIILSAGFRLF</sequence>
<proteinExistence type="predicted"/>
<evidence type="ECO:0000313" key="3">
    <source>
        <dbReference type="Proteomes" id="UP001142175"/>
    </source>
</evidence>
<accession>A0A9X2P8C0</accession>
<dbReference type="RefSeq" id="WP_258425142.1">
    <property type="nucleotide sequence ID" value="NZ_JANSUY010000027.1"/>
</dbReference>
<dbReference type="InterPro" id="IPR025665">
    <property type="entry name" value="Beta-barrel_OMP_2"/>
</dbReference>
<organism evidence="2 3">
    <name type="scientific">Aquiflexum gelatinilyticum</name>
    <dbReference type="NCBI Taxonomy" id="2961943"/>
    <lineage>
        <taxon>Bacteria</taxon>
        <taxon>Pseudomonadati</taxon>
        <taxon>Bacteroidota</taxon>
        <taxon>Cytophagia</taxon>
        <taxon>Cytophagales</taxon>
        <taxon>Cyclobacteriaceae</taxon>
        <taxon>Aquiflexum</taxon>
    </lineage>
</organism>